<dbReference type="InterPro" id="IPR011992">
    <property type="entry name" value="EF-hand-dom_pair"/>
</dbReference>
<protein>
    <recommendedName>
        <fullName evidence="1">EF-hand domain-containing protein</fullName>
    </recommendedName>
</protein>
<dbReference type="Gene3D" id="1.10.238.10">
    <property type="entry name" value="EF-hand"/>
    <property type="match status" value="1"/>
</dbReference>
<evidence type="ECO:0000259" key="1">
    <source>
        <dbReference type="PROSITE" id="PS50222"/>
    </source>
</evidence>
<dbReference type="AlphaFoldDB" id="A0A822YSG8"/>
<dbReference type="Proteomes" id="UP000607653">
    <property type="component" value="Unassembled WGS sequence"/>
</dbReference>
<gene>
    <name evidence="2" type="ORF">HUJ06_005009</name>
</gene>
<proteinExistence type="predicted"/>
<dbReference type="PANTHER" id="PTHR11216">
    <property type="entry name" value="EH DOMAIN"/>
    <property type="match status" value="1"/>
</dbReference>
<name>A0A822YSG8_NELNU</name>
<evidence type="ECO:0000313" key="2">
    <source>
        <dbReference type="EMBL" id="DAD34369.1"/>
    </source>
</evidence>
<dbReference type="PROSITE" id="PS50222">
    <property type="entry name" value="EF_HAND_2"/>
    <property type="match status" value="1"/>
</dbReference>
<sequence length="74" mass="8557">MTQSNIQKYMKVFVEVDTDRDGKITGEQACNLFLSWRLPREMPHLDKLSQFAVGWNPSPMDKGVLDSMDKVRLI</sequence>
<reference evidence="2 3" key="1">
    <citation type="journal article" date="2020" name="Mol. Biol. Evol.">
        <title>Distinct Expression and Methylation Patterns for Genes with Different Fates following a Single Whole-Genome Duplication in Flowering Plants.</title>
        <authorList>
            <person name="Shi T."/>
            <person name="Rahmani R.S."/>
            <person name="Gugger P.F."/>
            <person name="Wang M."/>
            <person name="Li H."/>
            <person name="Zhang Y."/>
            <person name="Li Z."/>
            <person name="Wang Q."/>
            <person name="Van de Peer Y."/>
            <person name="Marchal K."/>
            <person name="Chen J."/>
        </authorList>
    </citation>
    <scope>NUCLEOTIDE SEQUENCE [LARGE SCALE GENOMIC DNA]</scope>
    <source>
        <tissue evidence="2">Leaf</tissue>
    </source>
</reference>
<dbReference type="EMBL" id="DUZY01000004">
    <property type="protein sequence ID" value="DAD34369.1"/>
    <property type="molecule type" value="Genomic_DNA"/>
</dbReference>
<feature type="domain" description="EF-hand" evidence="1">
    <location>
        <begin position="4"/>
        <end position="39"/>
    </location>
</feature>
<comment type="caution">
    <text evidence="2">The sequence shown here is derived from an EMBL/GenBank/DDBJ whole genome shotgun (WGS) entry which is preliminary data.</text>
</comment>
<dbReference type="InterPro" id="IPR002048">
    <property type="entry name" value="EF_hand_dom"/>
</dbReference>
<accession>A0A822YSG8</accession>
<evidence type="ECO:0000313" key="3">
    <source>
        <dbReference type="Proteomes" id="UP000607653"/>
    </source>
</evidence>
<dbReference type="PANTHER" id="PTHR11216:SF161">
    <property type="entry name" value="CALCIUM-BINDING EF HAND FAMILY PROTEIN"/>
    <property type="match status" value="1"/>
</dbReference>
<dbReference type="SUPFAM" id="SSF47473">
    <property type="entry name" value="EF-hand"/>
    <property type="match status" value="1"/>
</dbReference>
<keyword evidence="3" id="KW-1185">Reference proteome</keyword>
<dbReference type="GO" id="GO:0005509">
    <property type="term" value="F:calcium ion binding"/>
    <property type="evidence" value="ECO:0007669"/>
    <property type="project" value="InterPro"/>
</dbReference>
<organism evidence="2 3">
    <name type="scientific">Nelumbo nucifera</name>
    <name type="common">Sacred lotus</name>
    <dbReference type="NCBI Taxonomy" id="4432"/>
    <lineage>
        <taxon>Eukaryota</taxon>
        <taxon>Viridiplantae</taxon>
        <taxon>Streptophyta</taxon>
        <taxon>Embryophyta</taxon>
        <taxon>Tracheophyta</taxon>
        <taxon>Spermatophyta</taxon>
        <taxon>Magnoliopsida</taxon>
        <taxon>Proteales</taxon>
        <taxon>Nelumbonaceae</taxon>
        <taxon>Nelumbo</taxon>
    </lineage>
</organism>